<dbReference type="InterPro" id="IPR050879">
    <property type="entry name" value="Acyltransferase_3"/>
</dbReference>
<reference evidence="3" key="2">
    <citation type="submission" date="2023-01" db="EMBL/GenBank/DDBJ databases">
        <authorList>
            <person name="Sun Q."/>
            <person name="Evtushenko L."/>
        </authorList>
    </citation>
    <scope>NUCLEOTIDE SEQUENCE</scope>
    <source>
        <strain evidence="3">VKM B-2484</strain>
    </source>
</reference>
<name>A0A9W6MZZ9_9HYPH</name>
<feature type="transmembrane region" description="Helical" evidence="1">
    <location>
        <begin position="135"/>
        <end position="157"/>
    </location>
</feature>
<evidence type="ECO:0000313" key="4">
    <source>
        <dbReference type="Proteomes" id="UP001143370"/>
    </source>
</evidence>
<keyword evidence="1" id="KW-1133">Transmembrane helix</keyword>
<comment type="caution">
    <text evidence="3">The sequence shown here is derived from an EMBL/GenBank/DDBJ whole genome shotgun (WGS) entry which is preliminary data.</text>
</comment>
<accession>A0A9W6MZZ9</accession>
<dbReference type="GO" id="GO:0000271">
    <property type="term" value="P:polysaccharide biosynthetic process"/>
    <property type="evidence" value="ECO:0007669"/>
    <property type="project" value="TreeGrafter"/>
</dbReference>
<protein>
    <recommendedName>
        <fullName evidence="2">Acyltransferase 3 domain-containing protein</fullName>
    </recommendedName>
</protein>
<reference evidence="3" key="1">
    <citation type="journal article" date="2014" name="Int. J. Syst. Evol. Microbiol.">
        <title>Complete genome sequence of Corynebacterium casei LMG S-19264T (=DSM 44701T), isolated from a smear-ripened cheese.</title>
        <authorList>
            <consortium name="US DOE Joint Genome Institute (JGI-PGF)"/>
            <person name="Walter F."/>
            <person name="Albersmeier A."/>
            <person name="Kalinowski J."/>
            <person name="Ruckert C."/>
        </authorList>
    </citation>
    <scope>NUCLEOTIDE SEQUENCE</scope>
    <source>
        <strain evidence="3">VKM B-2484</strain>
    </source>
</reference>
<dbReference type="PANTHER" id="PTHR23028:SF131">
    <property type="entry name" value="BLR2367 PROTEIN"/>
    <property type="match status" value="1"/>
</dbReference>
<keyword evidence="4" id="KW-1185">Reference proteome</keyword>
<dbReference type="PANTHER" id="PTHR23028">
    <property type="entry name" value="ACETYLTRANSFERASE"/>
    <property type="match status" value="1"/>
</dbReference>
<keyword evidence="1" id="KW-0812">Transmembrane</keyword>
<dbReference type="InterPro" id="IPR002656">
    <property type="entry name" value="Acyl_transf_3_dom"/>
</dbReference>
<feature type="transmembrane region" description="Helical" evidence="1">
    <location>
        <begin position="12"/>
        <end position="32"/>
    </location>
</feature>
<dbReference type="AlphaFoldDB" id="A0A9W6MZZ9"/>
<feature type="domain" description="Acyltransferase 3" evidence="2">
    <location>
        <begin position="15"/>
        <end position="154"/>
    </location>
</feature>
<evidence type="ECO:0000259" key="2">
    <source>
        <dbReference type="Pfam" id="PF01757"/>
    </source>
</evidence>
<evidence type="ECO:0000256" key="1">
    <source>
        <dbReference type="SAM" id="Phobius"/>
    </source>
</evidence>
<dbReference type="Proteomes" id="UP001143370">
    <property type="component" value="Unassembled WGS sequence"/>
</dbReference>
<gene>
    <name evidence="3" type="ORF">GCM10017643_26660</name>
</gene>
<dbReference type="EMBL" id="BSFJ01000018">
    <property type="protein sequence ID" value="GLK72550.1"/>
    <property type="molecule type" value="Genomic_DNA"/>
</dbReference>
<evidence type="ECO:0000313" key="3">
    <source>
        <dbReference type="EMBL" id="GLK72550.1"/>
    </source>
</evidence>
<organism evidence="3 4">
    <name type="scientific">Ancylobacter dichloromethanicus</name>
    <dbReference type="NCBI Taxonomy" id="518825"/>
    <lineage>
        <taxon>Bacteria</taxon>
        <taxon>Pseudomonadati</taxon>
        <taxon>Pseudomonadota</taxon>
        <taxon>Alphaproteobacteria</taxon>
        <taxon>Hyphomicrobiales</taxon>
        <taxon>Xanthobacteraceae</taxon>
        <taxon>Ancylobacter</taxon>
    </lineage>
</organism>
<keyword evidence="1" id="KW-0472">Membrane</keyword>
<dbReference type="GO" id="GO:0016020">
    <property type="term" value="C:membrane"/>
    <property type="evidence" value="ECO:0007669"/>
    <property type="project" value="TreeGrafter"/>
</dbReference>
<feature type="transmembrane region" description="Helical" evidence="1">
    <location>
        <begin position="44"/>
        <end position="65"/>
    </location>
</feature>
<proteinExistence type="predicted"/>
<dbReference type="GO" id="GO:0016747">
    <property type="term" value="F:acyltransferase activity, transferring groups other than amino-acyl groups"/>
    <property type="evidence" value="ECO:0007669"/>
    <property type="project" value="InterPro"/>
</dbReference>
<dbReference type="RefSeq" id="WP_213371078.1">
    <property type="nucleotide sequence ID" value="NZ_BSFJ01000018.1"/>
</dbReference>
<sequence length="166" mass="18937">MADNTFPGVQAFLNVQVLRAVAAASVAFYHLQAMLAGIHDLFDMHFPAIGVDVFFVISGFVMFISNRNMDKSALTFIVLRLFRIVPLYWIATLVIVAFYFVGFRPNGLMIFDFEILLKSLFFIQSEFENGRYDLILSLGWTLIFELFFYVVLSIPHFPSKALISLS</sequence>
<dbReference type="Pfam" id="PF01757">
    <property type="entry name" value="Acyl_transf_3"/>
    <property type="match status" value="1"/>
</dbReference>
<feature type="transmembrane region" description="Helical" evidence="1">
    <location>
        <begin position="77"/>
        <end position="101"/>
    </location>
</feature>